<evidence type="ECO:0000313" key="5">
    <source>
        <dbReference type="Proteomes" id="UP000746612"/>
    </source>
</evidence>
<evidence type="ECO:0000313" key="3">
    <source>
        <dbReference type="EMBL" id="CAG1980088.1"/>
    </source>
</evidence>
<feature type="compositionally biased region" description="Basic residues" evidence="2">
    <location>
        <begin position="1"/>
        <end position="10"/>
    </location>
</feature>
<evidence type="ECO:0000256" key="2">
    <source>
        <dbReference type="SAM" id="MobiDB-lite"/>
    </source>
</evidence>
<evidence type="ECO:0000313" key="4">
    <source>
        <dbReference type="EMBL" id="VIO61738.1"/>
    </source>
</evidence>
<organism evidence="3 5">
    <name type="scientific">Gibberella zeae</name>
    <name type="common">Wheat head blight fungus</name>
    <name type="synonym">Fusarium graminearum</name>
    <dbReference type="NCBI Taxonomy" id="5518"/>
    <lineage>
        <taxon>Eukaryota</taxon>
        <taxon>Fungi</taxon>
        <taxon>Dikarya</taxon>
        <taxon>Ascomycota</taxon>
        <taxon>Pezizomycotina</taxon>
        <taxon>Sordariomycetes</taxon>
        <taxon>Hypocreomycetidae</taxon>
        <taxon>Hypocreales</taxon>
        <taxon>Nectriaceae</taxon>
        <taxon>Fusarium</taxon>
    </lineage>
</organism>
<dbReference type="Proteomes" id="UP000746612">
    <property type="component" value="Unassembled WGS sequence"/>
</dbReference>
<sequence>MFNIGRRKSRITTSEQKARKRASDREAQRRIRARTKDYIIHLERELAQLKNNQWRDRTIQELLQRNESTEKELLQLRKTLRTLEDGPAQCQPSPFSLQMTGIDICPTTTSDAMKLLASGAGVSHDPHISQNPINFSFLPGNNDLYHLATDVSEGYEDTSLSLSSFTQSPSPAHHLTGYTPPSSYHHMITPGSATAHLFDGTCSHRLASNEFSMNGSADTFPKPPIYSKQNEGIPCSLCLSSIASLST</sequence>
<dbReference type="OrthoDB" id="3535998at2759"/>
<reference evidence="4" key="1">
    <citation type="submission" date="2019-04" db="EMBL/GenBank/DDBJ databases">
        <authorList>
            <person name="Melise S."/>
            <person name="Noan J."/>
            <person name="Okalmin O."/>
        </authorList>
    </citation>
    <scope>NUCLEOTIDE SEQUENCE</scope>
    <source>
        <strain evidence="4">FN9</strain>
    </source>
</reference>
<dbReference type="EMBL" id="CAAKMV010000153">
    <property type="protein sequence ID" value="VIO61738.1"/>
    <property type="molecule type" value="Genomic_DNA"/>
</dbReference>
<accession>A0A4U9F6F8</accession>
<dbReference type="Gene3D" id="1.20.5.170">
    <property type="match status" value="1"/>
</dbReference>
<dbReference type="EMBL" id="CAJPIJ010000116">
    <property type="protein sequence ID" value="CAG1980088.1"/>
    <property type="molecule type" value="Genomic_DNA"/>
</dbReference>
<dbReference type="AlphaFoldDB" id="A0A4U9F6F8"/>
<name>A0A4U9F6F8_GIBZA</name>
<dbReference type="CDD" id="cd14688">
    <property type="entry name" value="bZIP_YAP"/>
    <property type="match status" value="1"/>
</dbReference>
<reference evidence="3" key="2">
    <citation type="submission" date="2021-03" db="EMBL/GenBank/DDBJ databases">
        <authorList>
            <person name="Alouane T."/>
            <person name="Langin T."/>
            <person name="Bonhomme L."/>
        </authorList>
    </citation>
    <scope>NUCLEOTIDE SEQUENCE</scope>
    <source>
        <strain evidence="3">MDC_Fg202</strain>
    </source>
</reference>
<evidence type="ECO:0000256" key="1">
    <source>
        <dbReference type="SAM" id="Coils"/>
    </source>
</evidence>
<proteinExistence type="predicted"/>
<dbReference type="PANTHER" id="PTHR37012:SF2">
    <property type="entry name" value="BZIP DOMAIN-CONTAINING PROTEIN-RELATED"/>
    <property type="match status" value="1"/>
</dbReference>
<dbReference type="PANTHER" id="PTHR37012">
    <property type="entry name" value="B-ZIP TRANSCRIPTION FACTOR (EUROFUNG)-RELATED"/>
    <property type="match status" value="1"/>
</dbReference>
<evidence type="ECO:0008006" key="6">
    <source>
        <dbReference type="Google" id="ProtNLM"/>
    </source>
</evidence>
<keyword evidence="1" id="KW-0175">Coiled coil</keyword>
<feature type="coiled-coil region" evidence="1">
    <location>
        <begin position="32"/>
        <end position="86"/>
    </location>
</feature>
<protein>
    <recommendedName>
        <fullName evidence="6">BZIP domain-containing protein</fullName>
    </recommendedName>
</protein>
<feature type="region of interest" description="Disordered" evidence="2">
    <location>
        <begin position="1"/>
        <end position="28"/>
    </location>
</feature>
<gene>
    <name evidence="4" type="ORF">FUG_LOCUS452729</name>
    <name evidence="3" type="ORF">MDCFG202_LOCUS198063</name>
</gene>